<keyword evidence="8 9" id="KW-0472">Membrane</keyword>
<evidence type="ECO:0000256" key="9">
    <source>
        <dbReference type="SAM" id="Phobius"/>
    </source>
</evidence>
<evidence type="ECO:0000256" key="6">
    <source>
        <dbReference type="ARBA" id="ARBA00022982"/>
    </source>
</evidence>
<dbReference type="PRINTS" id="PR01166">
    <property type="entry name" value="CYCOXIDASEII"/>
</dbReference>
<evidence type="ECO:0000256" key="7">
    <source>
        <dbReference type="ARBA" id="ARBA00022989"/>
    </source>
</evidence>
<proteinExistence type="inferred from homology"/>
<comment type="subcellular location">
    <subcellularLocation>
        <location evidence="1">Cell membrane</location>
        <topology evidence="1">Multi-pass membrane protein</topology>
    </subcellularLocation>
</comment>
<feature type="transmembrane region" description="Helical" evidence="9">
    <location>
        <begin position="82"/>
        <end position="99"/>
    </location>
</feature>
<organism evidence="11 12">
    <name type="scientific">Sphingobium soli</name>
    <dbReference type="NCBI Taxonomy" id="1591116"/>
    <lineage>
        <taxon>Bacteria</taxon>
        <taxon>Pseudomonadati</taxon>
        <taxon>Pseudomonadota</taxon>
        <taxon>Alphaproteobacteria</taxon>
        <taxon>Sphingomonadales</taxon>
        <taxon>Sphingomonadaceae</taxon>
        <taxon>Sphingobium</taxon>
    </lineage>
</organism>
<evidence type="ECO:0000256" key="3">
    <source>
        <dbReference type="ARBA" id="ARBA00022448"/>
    </source>
</evidence>
<dbReference type="PANTHER" id="PTHR22888:SF18">
    <property type="entry name" value="CYTOCHROME BO(3) UBIQUINOL OXIDASE SUBUNIT 2"/>
    <property type="match status" value="1"/>
</dbReference>
<dbReference type="InterPro" id="IPR002429">
    <property type="entry name" value="CcO_II-like_C"/>
</dbReference>
<gene>
    <name evidence="11" type="ORF">LL253_19135</name>
</gene>
<protein>
    <submittedName>
        <fullName evidence="11">Cytochrome ubiquinol oxidase subunit II</fullName>
    </submittedName>
</protein>
<comment type="caution">
    <text evidence="11">The sequence shown here is derived from an EMBL/GenBank/DDBJ whole genome shotgun (WGS) entry which is preliminary data.</text>
</comment>
<feature type="transmembrane region" description="Helical" evidence="9">
    <location>
        <begin position="40"/>
        <end position="61"/>
    </location>
</feature>
<feature type="domain" description="Cytochrome oxidase subunit II copper A binding" evidence="10">
    <location>
        <begin position="116"/>
        <end position="228"/>
    </location>
</feature>
<dbReference type="InterPro" id="IPR008972">
    <property type="entry name" value="Cupredoxin"/>
</dbReference>
<keyword evidence="7 9" id="KW-1133">Transmembrane helix</keyword>
<dbReference type="EMBL" id="JAJGNP010000028">
    <property type="protein sequence ID" value="MCC4234790.1"/>
    <property type="molecule type" value="Genomic_DNA"/>
</dbReference>
<keyword evidence="4" id="KW-1003">Cell membrane</keyword>
<dbReference type="CDD" id="cd04212">
    <property type="entry name" value="CuRO_UO_II"/>
    <property type="match status" value="1"/>
</dbReference>
<evidence type="ECO:0000256" key="2">
    <source>
        <dbReference type="ARBA" id="ARBA00007866"/>
    </source>
</evidence>
<sequence>MASLAALLLLLGGCGALDLGVMNHAGPVAADQWRLYKIVAVVLIFVAGPVLLLVPLIAYHYRLDNKDDAYRPNWGFSWSLEALIWLPPIAIVAGLGVLLCDATHQLDPYRALPSKQPPLEVQVVALDWKWLFIYPDDGIATVNQLAVPVGRPVHLSLTSGTVMQSLLIPQLAGQIYAMAGMRTQLNFAADRPGVYRGLNTQFNGAGFQHQKFSVVAMPDREYRHWLTLRAADGQPFDDNVLKSLMQKSVAQRPLFFSKVPPGLFEHMMMANMQKEEAIR</sequence>
<dbReference type="InterPro" id="IPR034227">
    <property type="entry name" value="CuRO_UO_II"/>
</dbReference>
<dbReference type="SUPFAM" id="SSF81464">
    <property type="entry name" value="Cytochrome c oxidase subunit II-like, transmembrane region"/>
    <property type="match status" value="1"/>
</dbReference>
<dbReference type="Proteomes" id="UP001198830">
    <property type="component" value="Unassembled WGS sequence"/>
</dbReference>
<dbReference type="Pfam" id="PF00116">
    <property type="entry name" value="COX2"/>
    <property type="match status" value="1"/>
</dbReference>
<dbReference type="PROSITE" id="PS50857">
    <property type="entry name" value="COX2_CUA"/>
    <property type="match status" value="1"/>
</dbReference>
<reference evidence="11 12" key="1">
    <citation type="submission" date="2021-10" db="EMBL/GenBank/DDBJ databases">
        <title>The diversity and Nitrogen Metabolism of Culturable Nitrate-Utilizing Bacteria Within the Oxygen Minimum Zone of the Changjiang (Yangtze River)Estuary.</title>
        <authorList>
            <person name="Zhang D."/>
            <person name="Zheng J."/>
            <person name="Liu S."/>
            <person name="He W."/>
        </authorList>
    </citation>
    <scope>NUCLEOTIDE SEQUENCE [LARGE SCALE GENOMIC DNA]</scope>
    <source>
        <strain evidence="11 12">FXH275-2</strain>
    </source>
</reference>
<accession>A0ABS8H8E1</accession>
<evidence type="ECO:0000313" key="11">
    <source>
        <dbReference type="EMBL" id="MCC4234790.1"/>
    </source>
</evidence>
<dbReference type="SUPFAM" id="SSF49503">
    <property type="entry name" value="Cupredoxins"/>
    <property type="match status" value="1"/>
</dbReference>
<keyword evidence="5 9" id="KW-0812">Transmembrane</keyword>
<dbReference type="PANTHER" id="PTHR22888">
    <property type="entry name" value="CYTOCHROME C OXIDASE, SUBUNIT II"/>
    <property type="match status" value="1"/>
</dbReference>
<evidence type="ECO:0000259" key="10">
    <source>
        <dbReference type="PROSITE" id="PS50857"/>
    </source>
</evidence>
<evidence type="ECO:0000256" key="5">
    <source>
        <dbReference type="ARBA" id="ARBA00022692"/>
    </source>
</evidence>
<dbReference type="InterPro" id="IPR036257">
    <property type="entry name" value="Cyt_c_oxidase_su2_TM_sf"/>
</dbReference>
<evidence type="ECO:0000256" key="4">
    <source>
        <dbReference type="ARBA" id="ARBA00022475"/>
    </source>
</evidence>
<dbReference type="RefSeq" id="WP_228228141.1">
    <property type="nucleotide sequence ID" value="NZ_JAJGNP010000028.1"/>
</dbReference>
<keyword evidence="12" id="KW-1185">Reference proteome</keyword>
<keyword evidence="6" id="KW-0249">Electron transport</keyword>
<keyword evidence="3" id="KW-0813">Transport</keyword>
<evidence type="ECO:0000313" key="12">
    <source>
        <dbReference type="Proteomes" id="UP001198830"/>
    </source>
</evidence>
<dbReference type="Gene3D" id="2.60.40.420">
    <property type="entry name" value="Cupredoxins - blue copper proteins"/>
    <property type="match status" value="1"/>
</dbReference>
<evidence type="ECO:0000256" key="1">
    <source>
        <dbReference type="ARBA" id="ARBA00004651"/>
    </source>
</evidence>
<comment type="similarity">
    <text evidence="2">Belongs to the cytochrome c oxidase subunit 2 family.</text>
</comment>
<evidence type="ECO:0000256" key="8">
    <source>
        <dbReference type="ARBA" id="ARBA00023136"/>
    </source>
</evidence>
<name>A0ABS8H8E1_9SPHN</name>
<dbReference type="InterPro" id="IPR045187">
    <property type="entry name" value="CcO_II"/>
</dbReference>
<dbReference type="Gene3D" id="1.10.287.90">
    <property type="match status" value="1"/>
</dbReference>